<dbReference type="EMBL" id="JAGEMK010000002">
    <property type="protein sequence ID" value="MBO1751036.1"/>
    <property type="molecule type" value="Genomic_DNA"/>
</dbReference>
<keyword evidence="2" id="KW-0472">Membrane</keyword>
<sequence>MAVAVLLTAALGFAGGTPAVALGTEVDPGLDQRVGAGEETVEGREVISQGHLDVGPRFLDGEWTFQARDDRSVPPVWRAPEETVLHVLDESVLPAPDGPDFAFLDVEPGQPLYVVPQVQNQDVVWIGWNTQDPEVTQRIDRGATLRLNGMEGPGEVFLFLQEGVTGPPNLLWDSGVDGPQDLWMEVNTHVHANWVFTEPGVYTLDVSVLADLTDGTSVEDAGVLRFAIGTATDPQDAFAVADDPQESPSPTETEAAEAEQDDGAGEEEPTDEPAEPQAQPETESAVGAVGLWVGLAVLVLAGVVTFVVLQGRRARAVADAEADARSGGAGGPDEPRADR</sequence>
<feature type="transmembrane region" description="Helical" evidence="2">
    <location>
        <begin position="289"/>
        <end position="309"/>
    </location>
</feature>
<feature type="region of interest" description="Disordered" evidence="1">
    <location>
        <begin position="317"/>
        <end position="339"/>
    </location>
</feature>
<dbReference type="Proteomes" id="UP000664209">
    <property type="component" value="Unassembled WGS sequence"/>
</dbReference>
<evidence type="ECO:0000256" key="1">
    <source>
        <dbReference type="SAM" id="MobiDB-lite"/>
    </source>
</evidence>
<gene>
    <name evidence="4" type="ORF">J4G33_04390</name>
</gene>
<keyword evidence="3" id="KW-0732">Signal</keyword>
<keyword evidence="5" id="KW-1185">Reference proteome</keyword>
<evidence type="ECO:0000256" key="3">
    <source>
        <dbReference type="SAM" id="SignalP"/>
    </source>
</evidence>
<evidence type="ECO:0000256" key="2">
    <source>
        <dbReference type="SAM" id="Phobius"/>
    </source>
</evidence>
<dbReference type="NCBIfam" id="TIGR03769">
    <property type="entry name" value="P_ac_wall_RPT"/>
    <property type="match status" value="1"/>
</dbReference>
<proteinExistence type="predicted"/>
<dbReference type="NCBIfam" id="NF038134">
    <property type="entry name" value="choice_anch_M"/>
    <property type="match status" value="1"/>
</dbReference>
<keyword evidence="2" id="KW-0812">Transmembrane</keyword>
<evidence type="ECO:0000313" key="5">
    <source>
        <dbReference type="Proteomes" id="UP000664209"/>
    </source>
</evidence>
<dbReference type="RefSeq" id="WP_208054731.1">
    <property type="nucleotide sequence ID" value="NZ_JAGEMK010000002.1"/>
</dbReference>
<comment type="caution">
    <text evidence="4">The sequence shown here is derived from an EMBL/GenBank/DDBJ whole genome shotgun (WGS) entry which is preliminary data.</text>
</comment>
<feature type="chain" id="PRO_5037601515" evidence="3">
    <location>
        <begin position="22"/>
        <end position="339"/>
    </location>
</feature>
<feature type="signal peptide" evidence="3">
    <location>
        <begin position="1"/>
        <end position="21"/>
    </location>
</feature>
<dbReference type="InterPro" id="IPR022435">
    <property type="entry name" value="Surface-anchored_actinobac"/>
</dbReference>
<accession>A0A939LNG9</accession>
<keyword evidence="2" id="KW-1133">Transmembrane helix</keyword>
<reference evidence="4" key="1">
    <citation type="submission" date="2021-03" db="EMBL/GenBank/DDBJ databases">
        <title>Actinotalea soli sp. nov., isolated from soil.</title>
        <authorList>
            <person name="Ping W."/>
            <person name="Zhang J."/>
        </authorList>
    </citation>
    <scope>NUCLEOTIDE SEQUENCE</scope>
    <source>
        <strain evidence="4">BY-33</strain>
    </source>
</reference>
<protein>
    <submittedName>
        <fullName evidence="4">Choice-of-anchor M domain-containing protein</fullName>
    </submittedName>
</protein>
<feature type="compositionally biased region" description="Acidic residues" evidence="1">
    <location>
        <begin position="254"/>
        <end position="274"/>
    </location>
</feature>
<feature type="region of interest" description="Disordered" evidence="1">
    <location>
        <begin position="239"/>
        <end position="283"/>
    </location>
</feature>
<evidence type="ECO:0000313" key="4">
    <source>
        <dbReference type="EMBL" id="MBO1751036.1"/>
    </source>
</evidence>
<name>A0A939LNG9_9CELL</name>
<organism evidence="4 5">
    <name type="scientific">Actinotalea soli</name>
    <dbReference type="NCBI Taxonomy" id="2819234"/>
    <lineage>
        <taxon>Bacteria</taxon>
        <taxon>Bacillati</taxon>
        <taxon>Actinomycetota</taxon>
        <taxon>Actinomycetes</taxon>
        <taxon>Micrococcales</taxon>
        <taxon>Cellulomonadaceae</taxon>
        <taxon>Actinotalea</taxon>
    </lineage>
</organism>
<dbReference type="AlphaFoldDB" id="A0A939LNG9"/>